<evidence type="ECO:0000256" key="1">
    <source>
        <dbReference type="SAM" id="MobiDB-lite"/>
    </source>
</evidence>
<organism evidence="2 3">
    <name type="scientific">Labeo rohita</name>
    <name type="common">Indian major carp</name>
    <name type="synonym">Cyprinus rohita</name>
    <dbReference type="NCBI Taxonomy" id="84645"/>
    <lineage>
        <taxon>Eukaryota</taxon>
        <taxon>Metazoa</taxon>
        <taxon>Chordata</taxon>
        <taxon>Craniata</taxon>
        <taxon>Vertebrata</taxon>
        <taxon>Euteleostomi</taxon>
        <taxon>Actinopterygii</taxon>
        <taxon>Neopterygii</taxon>
        <taxon>Teleostei</taxon>
        <taxon>Ostariophysi</taxon>
        <taxon>Cypriniformes</taxon>
        <taxon>Cyprinidae</taxon>
        <taxon>Labeoninae</taxon>
        <taxon>Labeonini</taxon>
        <taxon>Labeo</taxon>
    </lineage>
</organism>
<dbReference type="Proteomes" id="UP000290572">
    <property type="component" value="Unassembled WGS sequence"/>
</dbReference>
<gene>
    <name evidence="2" type="ORF">ROHU_011786</name>
</gene>
<feature type="compositionally biased region" description="Basic residues" evidence="1">
    <location>
        <begin position="1"/>
        <end position="11"/>
    </location>
</feature>
<keyword evidence="3" id="KW-1185">Reference proteome</keyword>
<protein>
    <submittedName>
        <fullName evidence="2">Uncharacterized protein</fullName>
    </submittedName>
</protein>
<proteinExistence type="predicted"/>
<reference evidence="2 3" key="1">
    <citation type="submission" date="2018-03" db="EMBL/GenBank/DDBJ databases">
        <title>Draft genome sequence of Rohu Carp (Labeo rohita).</title>
        <authorList>
            <person name="Das P."/>
            <person name="Kushwaha B."/>
            <person name="Joshi C.G."/>
            <person name="Kumar D."/>
            <person name="Nagpure N.S."/>
            <person name="Sahoo L."/>
            <person name="Das S.P."/>
            <person name="Bit A."/>
            <person name="Patnaik S."/>
            <person name="Meher P.K."/>
            <person name="Jayasankar P."/>
            <person name="Koringa P.G."/>
            <person name="Patel N.V."/>
            <person name="Hinsu A.T."/>
            <person name="Kumar R."/>
            <person name="Pandey M."/>
            <person name="Agarwal S."/>
            <person name="Srivastava S."/>
            <person name="Singh M."/>
            <person name="Iquebal M.A."/>
            <person name="Jaiswal S."/>
            <person name="Angadi U.B."/>
            <person name="Kumar N."/>
            <person name="Raza M."/>
            <person name="Shah T.M."/>
            <person name="Rai A."/>
            <person name="Jena J.K."/>
        </authorList>
    </citation>
    <scope>NUCLEOTIDE SEQUENCE [LARGE SCALE GENOMIC DNA]</scope>
    <source>
        <strain evidence="2">DASCIFA01</strain>
        <tissue evidence="2">Testis</tissue>
    </source>
</reference>
<comment type="caution">
    <text evidence="2">The sequence shown here is derived from an EMBL/GenBank/DDBJ whole genome shotgun (WGS) entry which is preliminary data.</text>
</comment>
<accession>A0A498LHP3</accession>
<dbReference type="AlphaFoldDB" id="A0A498LHP3"/>
<name>A0A498LHP3_LABRO</name>
<dbReference type="EMBL" id="QBIY01013336">
    <property type="protein sequence ID" value="RXN07849.1"/>
    <property type="molecule type" value="Genomic_DNA"/>
</dbReference>
<evidence type="ECO:0000313" key="2">
    <source>
        <dbReference type="EMBL" id="RXN07849.1"/>
    </source>
</evidence>
<sequence>MKSHVHNHNKQSRTVGLRAGLCPNFRPEPAVLKQTCPASDPQRHQSRDSRKKRVPPSQAAALLKWSDATQYFHEGTVEKHHGRLETLGLMANDPQKCLEIHQD</sequence>
<feature type="region of interest" description="Disordered" evidence="1">
    <location>
        <begin position="1"/>
        <end position="58"/>
    </location>
</feature>
<evidence type="ECO:0000313" key="3">
    <source>
        <dbReference type="Proteomes" id="UP000290572"/>
    </source>
</evidence>